<evidence type="ECO:0000256" key="4">
    <source>
        <dbReference type="ARBA" id="ARBA00023136"/>
    </source>
</evidence>
<accession>A0A7G1G7T0</accession>
<feature type="transmembrane region" description="Helical" evidence="5">
    <location>
        <begin position="138"/>
        <end position="161"/>
    </location>
</feature>
<keyword evidence="2 5" id="KW-0812">Transmembrane</keyword>
<feature type="transmembrane region" description="Helical" evidence="5">
    <location>
        <begin position="103"/>
        <end position="126"/>
    </location>
</feature>
<feature type="domain" description="ABC-2 type transporter transmembrane" evidence="6">
    <location>
        <begin position="37"/>
        <end position="219"/>
    </location>
</feature>
<feature type="transmembrane region" description="Helical" evidence="5">
    <location>
        <begin position="57"/>
        <end position="82"/>
    </location>
</feature>
<dbReference type="PANTHER" id="PTHR43229">
    <property type="entry name" value="NODULATION PROTEIN J"/>
    <property type="match status" value="1"/>
</dbReference>
<gene>
    <name evidence="7" type="ORF">OSSY52_02130</name>
</gene>
<dbReference type="Proteomes" id="UP000516361">
    <property type="component" value="Chromosome"/>
</dbReference>
<dbReference type="InParanoid" id="A0A7G1G7T0"/>
<dbReference type="PANTHER" id="PTHR43229:SF3">
    <property type="entry name" value="ABC-TYPE MULTIDRUG TRANSPORT SYSTEM, PERMEASE COMPONENT"/>
    <property type="match status" value="1"/>
</dbReference>
<feature type="transmembrane region" description="Helical" evidence="5">
    <location>
        <begin position="173"/>
        <end position="192"/>
    </location>
</feature>
<dbReference type="GO" id="GO:0016020">
    <property type="term" value="C:membrane"/>
    <property type="evidence" value="ECO:0007669"/>
    <property type="project" value="UniProtKB-SubCell"/>
</dbReference>
<feature type="transmembrane region" description="Helical" evidence="5">
    <location>
        <begin position="12"/>
        <end position="45"/>
    </location>
</feature>
<keyword evidence="8" id="KW-1185">Reference proteome</keyword>
<protein>
    <recommendedName>
        <fullName evidence="6">ABC-2 type transporter transmembrane domain-containing protein</fullName>
    </recommendedName>
</protein>
<organism evidence="7 8">
    <name type="scientific">Tepiditoga spiralis</name>
    <dbReference type="NCBI Taxonomy" id="2108365"/>
    <lineage>
        <taxon>Bacteria</taxon>
        <taxon>Thermotogati</taxon>
        <taxon>Thermotogota</taxon>
        <taxon>Thermotogae</taxon>
        <taxon>Petrotogales</taxon>
        <taxon>Petrotogaceae</taxon>
        <taxon>Tepiditoga</taxon>
    </lineage>
</organism>
<keyword evidence="4 5" id="KW-0472">Membrane</keyword>
<evidence type="ECO:0000259" key="6">
    <source>
        <dbReference type="Pfam" id="PF01061"/>
    </source>
</evidence>
<dbReference type="InterPro" id="IPR013525">
    <property type="entry name" value="ABC2_TM"/>
</dbReference>
<evidence type="ECO:0000256" key="1">
    <source>
        <dbReference type="ARBA" id="ARBA00004141"/>
    </source>
</evidence>
<dbReference type="EMBL" id="AP018712">
    <property type="protein sequence ID" value="BBE30072.1"/>
    <property type="molecule type" value="Genomic_DNA"/>
</dbReference>
<dbReference type="Pfam" id="PF01061">
    <property type="entry name" value="ABC2_membrane"/>
    <property type="match status" value="1"/>
</dbReference>
<reference evidence="7 8" key="1">
    <citation type="submission" date="2018-06" db="EMBL/GenBank/DDBJ databases">
        <title>Genome sequencing of Oceanotoga sp. sy52.</title>
        <authorList>
            <person name="Mori K."/>
        </authorList>
    </citation>
    <scope>NUCLEOTIDE SEQUENCE [LARGE SCALE GENOMIC DNA]</scope>
    <source>
        <strain evidence="8">sy52</strain>
    </source>
</reference>
<comment type="subcellular location">
    <subcellularLocation>
        <location evidence="1">Membrane</location>
        <topology evidence="1">Multi-pass membrane protein</topology>
    </subcellularLocation>
</comment>
<dbReference type="InterPro" id="IPR051784">
    <property type="entry name" value="Nod_factor_ABC_transporter"/>
</dbReference>
<keyword evidence="3 5" id="KW-1133">Transmembrane helix</keyword>
<evidence type="ECO:0000313" key="8">
    <source>
        <dbReference type="Proteomes" id="UP000516361"/>
    </source>
</evidence>
<feature type="transmembrane region" description="Helical" evidence="5">
    <location>
        <begin position="198"/>
        <end position="215"/>
    </location>
</feature>
<evidence type="ECO:0000313" key="7">
    <source>
        <dbReference type="EMBL" id="BBE30072.1"/>
    </source>
</evidence>
<proteinExistence type="predicted"/>
<name>A0A7G1G7T0_9BACT</name>
<evidence type="ECO:0000256" key="2">
    <source>
        <dbReference type="ARBA" id="ARBA00022692"/>
    </source>
</evidence>
<dbReference type="GO" id="GO:0140359">
    <property type="term" value="F:ABC-type transporter activity"/>
    <property type="evidence" value="ECO:0007669"/>
    <property type="project" value="InterPro"/>
</dbReference>
<evidence type="ECO:0000256" key="5">
    <source>
        <dbReference type="SAM" id="Phobius"/>
    </source>
</evidence>
<evidence type="ECO:0000256" key="3">
    <source>
        <dbReference type="ARBA" id="ARBA00022989"/>
    </source>
</evidence>
<dbReference type="AlphaFoldDB" id="A0A7G1G7T0"/>
<dbReference type="RefSeq" id="WP_190615206.1">
    <property type="nucleotide sequence ID" value="NZ_AP018712.1"/>
</dbReference>
<sequence length="254" mass="29409">MIKKIFENLKEFYYLFIIIFSEVRVIWIFQMIFGMVAPIGLILFIKVFWNNYNKIQAIHLISGNVVISMVMPLMLMLCSRLAQMKYDESINYFIGLPIKKINFILALIFSSAISYLPASIATLIFTKLILGINIEIQKVLFTVIIAFIISSLSFVGLGVFIGLKSKTPIHSNIIGNAVVFFMVFFTPTIIPTEKFPKIFLWISYLFPTTYAVNLFESIFNNIFNGAFFINLFVLSLFVLISFVYLYKFINWYIE</sequence>
<dbReference type="KEGG" id="ocy:OSSY52_02130"/>
<feature type="transmembrane region" description="Helical" evidence="5">
    <location>
        <begin position="227"/>
        <end position="246"/>
    </location>
</feature>